<evidence type="ECO:0000259" key="1">
    <source>
        <dbReference type="Pfam" id="PF12704"/>
    </source>
</evidence>
<feature type="non-terminal residue" evidence="2">
    <location>
        <position position="179"/>
    </location>
</feature>
<reference evidence="2 3" key="1">
    <citation type="submission" date="2018-03" db="EMBL/GenBank/DDBJ databases">
        <title>Cross-interface Injection: A General Nanoliter Liquid Handling Method Applied to Single Cells Genome Amplification Automated Nanoliter Liquid Handling Applied to Single Cell Multiple Displacement Amplification.</title>
        <authorList>
            <person name="Yun J."/>
            <person name="Xu P."/>
            <person name="Xu J."/>
            <person name="Dai X."/>
            <person name="Wang Y."/>
            <person name="Zheng X."/>
            <person name="Cao C."/>
            <person name="Yi Q."/>
            <person name="Zhu Y."/>
            <person name="Wang L."/>
            <person name="Dong Z."/>
            <person name="Huang Y."/>
            <person name="Huang L."/>
            <person name="Du W."/>
        </authorList>
    </citation>
    <scope>NUCLEOTIDE SEQUENCE [LARGE SCALE GENOMIC DNA]</scope>
    <source>
        <strain evidence="2 3">Z-D1-2</strain>
    </source>
</reference>
<proteinExistence type="predicted"/>
<dbReference type="InterPro" id="IPR025857">
    <property type="entry name" value="MacB_PCD"/>
</dbReference>
<feature type="domain" description="MacB-like periplasmic core" evidence="1">
    <location>
        <begin position="58"/>
        <end position="177"/>
    </location>
</feature>
<comment type="caution">
    <text evidence="2">The sequence shown here is derived from an EMBL/GenBank/DDBJ whole genome shotgun (WGS) entry which is preliminary data.</text>
</comment>
<dbReference type="AlphaFoldDB" id="A0A2T4D4I6"/>
<sequence length="179" mass="20387">QIDYLLKKDIGFDKEAVMYTFTAFDHNDQRNQVLKEELQKQSFIKEVSLSSEIPIAHGLWTTTIKKVGDTTNFELGIQIKKADTSFIHLYNIPLVIGRNYREASNETLINEMAVSKLGYENPAAAIGEQVNYNRTELIIVGVVKNIHTQSMYNEIRPILIKPDTLGLYTTNVKLKPNID</sequence>
<organism evidence="2 3">
    <name type="scientific">Marivirga lumbricoides</name>
    <dbReference type="NCBI Taxonomy" id="1046115"/>
    <lineage>
        <taxon>Bacteria</taxon>
        <taxon>Pseudomonadati</taxon>
        <taxon>Bacteroidota</taxon>
        <taxon>Cytophagia</taxon>
        <taxon>Cytophagales</taxon>
        <taxon>Marivirgaceae</taxon>
        <taxon>Marivirga</taxon>
    </lineage>
</organism>
<name>A0A2T4D4I6_9BACT</name>
<dbReference type="Proteomes" id="UP000240608">
    <property type="component" value="Unassembled WGS sequence"/>
</dbReference>
<accession>A0A2T4D4I6</accession>
<dbReference type="Pfam" id="PF12704">
    <property type="entry name" value="MacB_PCD"/>
    <property type="match status" value="1"/>
</dbReference>
<dbReference type="EMBL" id="PYVU01000721">
    <property type="protein sequence ID" value="PTB88724.1"/>
    <property type="molecule type" value="Genomic_DNA"/>
</dbReference>
<feature type="non-terminal residue" evidence="2">
    <location>
        <position position="1"/>
    </location>
</feature>
<protein>
    <recommendedName>
        <fullName evidence="1">MacB-like periplasmic core domain-containing protein</fullName>
    </recommendedName>
</protein>
<gene>
    <name evidence="2" type="ORF">C9994_17650</name>
</gene>
<evidence type="ECO:0000313" key="2">
    <source>
        <dbReference type="EMBL" id="PTB88724.1"/>
    </source>
</evidence>
<evidence type="ECO:0000313" key="3">
    <source>
        <dbReference type="Proteomes" id="UP000240608"/>
    </source>
</evidence>